<dbReference type="AlphaFoldDB" id="A0A182Q300"/>
<name>A0A182Q300_9DIPT</name>
<dbReference type="GO" id="GO:0005739">
    <property type="term" value="C:mitochondrion"/>
    <property type="evidence" value="ECO:0007669"/>
    <property type="project" value="TreeGrafter"/>
</dbReference>
<dbReference type="STRING" id="69004.A0A182Q300"/>
<dbReference type="Pfam" id="PF02515">
    <property type="entry name" value="CoA_transf_3"/>
    <property type="match status" value="1"/>
</dbReference>
<proteinExistence type="inferred from homology"/>
<reference evidence="4" key="1">
    <citation type="submission" date="2014-01" db="EMBL/GenBank/DDBJ databases">
        <title>The Genome Sequence of Anopheles farauti FAR1 (V2).</title>
        <authorList>
            <consortium name="The Broad Institute Genomics Platform"/>
            <person name="Neafsey D.E."/>
            <person name="Besansky N."/>
            <person name="Howell P."/>
            <person name="Walton C."/>
            <person name="Young S.K."/>
            <person name="Zeng Q."/>
            <person name="Gargeya S."/>
            <person name="Fitzgerald M."/>
            <person name="Haas B."/>
            <person name="Abouelleil A."/>
            <person name="Allen A.W."/>
            <person name="Alvarado L."/>
            <person name="Arachchi H.M."/>
            <person name="Berlin A.M."/>
            <person name="Chapman S.B."/>
            <person name="Gainer-Dewar J."/>
            <person name="Goldberg J."/>
            <person name="Griggs A."/>
            <person name="Gujja S."/>
            <person name="Hansen M."/>
            <person name="Howarth C."/>
            <person name="Imamovic A."/>
            <person name="Ireland A."/>
            <person name="Larimer J."/>
            <person name="McCowan C."/>
            <person name="Murphy C."/>
            <person name="Pearson M."/>
            <person name="Poon T.W."/>
            <person name="Priest M."/>
            <person name="Roberts A."/>
            <person name="Saif S."/>
            <person name="Shea T."/>
            <person name="Sisk P."/>
            <person name="Sykes S."/>
            <person name="Wortman J."/>
            <person name="Nusbaum C."/>
            <person name="Birren B."/>
        </authorList>
    </citation>
    <scope>NUCLEOTIDE SEQUENCE [LARGE SCALE GENOMIC DNA]</scope>
    <source>
        <strain evidence="4">FAR1</strain>
    </source>
</reference>
<dbReference type="EMBL" id="AXCN02002549">
    <property type="status" value="NOT_ANNOTATED_CDS"/>
    <property type="molecule type" value="Genomic_DNA"/>
</dbReference>
<evidence type="ECO:0000313" key="3">
    <source>
        <dbReference type="EnsemblMetazoa" id="AFAF002065-PA"/>
    </source>
</evidence>
<dbReference type="InterPro" id="IPR044855">
    <property type="entry name" value="CoA-Trfase_III_dom3_sf"/>
</dbReference>
<organism evidence="3 4">
    <name type="scientific">Anopheles farauti</name>
    <dbReference type="NCBI Taxonomy" id="69004"/>
    <lineage>
        <taxon>Eukaryota</taxon>
        <taxon>Metazoa</taxon>
        <taxon>Ecdysozoa</taxon>
        <taxon>Arthropoda</taxon>
        <taxon>Hexapoda</taxon>
        <taxon>Insecta</taxon>
        <taxon>Pterygota</taxon>
        <taxon>Neoptera</taxon>
        <taxon>Endopterygota</taxon>
        <taxon>Diptera</taxon>
        <taxon>Nematocera</taxon>
        <taxon>Culicoidea</taxon>
        <taxon>Culicidae</taxon>
        <taxon>Anophelinae</taxon>
        <taxon>Anopheles</taxon>
    </lineage>
</organism>
<sequence>MRNSKDSVYFMAVKCNKKRGSVNLKTDREVIYEFAKICDVLVENYVQGKLDALGLSYGTLKTIAPSSVYCSITGFGSQGKEAKRWRTAHEGIVPFEAFETQTGLIILGCGSDAQSVTLYCLLGVEELAHDVRFRYKRTSHQPQGADRKKNLPLSGWTFLQTLLTRSVISIG</sequence>
<dbReference type="Gene3D" id="3.30.1540.10">
    <property type="entry name" value="formyl-coa transferase, domain 3"/>
    <property type="match status" value="1"/>
</dbReference>
<dbReference type="GO" id="GO:0047369">
    <property type="term" value="F:succinate-hydroxymethylglutarate CoA-transferase activity"/>
    <property type="evidence" value="ECO:0007669"/>
    <property type="project" value="TreeGrafter"/>
</dbReference>
<protein>
    <submittedName>
        <fullName evidence="3">Uncharacterized protein</fullName>
    </submittedName>
</protein>
<dbReference type="InterPro" id="IPR023606">
    <property type="entry name" value="CoA-Trfase_III_dom_1_sf"/>
</dbReference>
<dbReference type="VEuPathDB" id="VectorBase:AFAF002065"/>
<dbReference type="Gene3D" id="3.40.50.10540">
    <property type="entry name" value="Crotonobetainyl-coa:carnitine coa-transferase, domain 1"/>
    <property type="match status" value="1"/>
</dbReference>
<dbReference type="InterPro" id="IPR050483">
    <property type="entry name" value="CoA-transferase_III_domain"/>
</dbReference>
<evidence type="ECO:0000313" key="4">
    <source>
        <dbReference type="Proteomes" id="UP000075886"/>
    </source>
</evidence>
<dbReference type="EnsemblMetazoa" id="AFAF002065-RA">
    <property type="protein sequence ID" value="AFAF002065-PA"/>
    <property type="gene ID" value="AFAF002065"/>
</dbReference>
<dbReference type="PANTHER" id="PTHR48207:SF3">
    <property type="entry name" value="SUCCINATE--HYDROXYMETHYLGLUTARATE COA-TRANSFERASE"/>
    <property type="match status" value="1"/>
</dbReference>
<evidence type="ECO:0000256" key="1">
    <source>
        <dbReference type="ARBA" id="ARBA00008383"/>
    </source>
</evidence>
<comment type="similarity">
    <text evidence="1">Belongs to the CoA-transferase III family.</text>
</comment>
<dbReference type="PANTHER" id="PTHR48207">
    <property type="entry name" value="SUCCINATE--HYDROXYMETHYLGLUTARATE COA-TRANSFERASE"/>
    <property type="match status" value="1"/>
</dbReference>
<keyword evidence="4" id="KW-1185">Reference proteome</keyword>
<dbReference type="Proteomes" id="UP000075886">
    <property type="component" value="Unassembled WGS sequence"/>
</dbReference>
<evidence type="ECO:0000256" key="2">
    <source>
        <dbReference type="ARBA" id="ARBA00022679"/>
    </source>
</evidence>
<dbReference type="SUPFAM" id="SSF89796">
    <property type="entry name" value="CoA-transferase family III (CaiB/BaiF)"/>
    <property type="match status" value="1"/>
</dbReference>
<reference evidence="3" key="2">
    <citation type="submission" date="2020-05" db="UniProtKB">
        <authorList>
            <consortium name="EnsemblMetazoa"/>
        </authorList>
    </citation>
    <scope>IDENTIFICATION</scope>
    <source>
        <strain evidence="3">FAR1</strain>
    </source>
</reference>
<keyword evidence="2" id="KW-0808">Transferase</keyword>
<accession>A0A182Q300</accession>
<dbReference type="InterPro" id="IPR003673">
    <property type="entry name" value="CoA-Trfase_fam_III"/>
</dbReference>